<dbReference type="AlphaFoldDB" id="A0AA38C910"/>
<dbReference type="EMBL" id="JAHRHJ020000011">
    <property type="protein sequence ID" value="KAH9294736.1"/>
    <property type="molecule type" value="Genomic_DNA"/>
</dbReference>
<gene>
    <name evidence="1" type="ORF">KI387_038324</name>
</gene>
<evidence type="ECO:0000313" key="1">
    <source>
        <dbReference type="EMBL" id="KAH9294736.1"/>
    </source>
</evidence>
<protein>
    <submittedName>
        <fullName evidence="1">Uncharacterized protein</fullName>
    </submittedName>
</protein>
<organism evidence="1 2">
    <name type="scientific">Taxus chinensis</name>
    <name type="common">Chinese yew</name>
    <name type="synonym">Taxus wallichiana var. chinensis</name>
    <dbReference type="NCBI Taxonomy" id="29808"/>
    <lineage>
        <taxon>Eukaryota</taxon>
        <taxon>Viridiplantae</taxon>
        <taxon>Streptophyta</taxon>
        <taxon>Embryophyta</taxon>
        <taxon>Tracheophyta</taxon>
        <taxon>Spermatophyta</taxon>
        <taxon>Pinopsida</taxon>
        <taxon>Pinidae</taxon>
        <taxon>Conifers II</taxon>
        <taxon>Cupressales</taxon>
        <taxon>Taxaceae</taxon>
        <taxon>Taxus</taxon>
    </lineage>
</organism>
<feature type="non-terminal residue" evidence="1">
    <location>
        <position position="154"/>
    </location>
</feature>
<reference evidence="1 2" key="1">
    <citation type="journal article" date="2021" name="Nat. Plants">
        <title>The Taxus genome provides insights into paclitaxel biosynthesis.</title>
        <authorList>
            <person name="Xiong X."/>
            <person name="Gou J."/>
            <person name="Liao Q."/>
            <person name="Li Y."/>
            <person name="Zhou Q."/>
            <person name="Bi G."/>
            <person name="Li C."/>
            <person name="Du R."/>
            <person name="Wang X."/>
            <person name="Sun T."/>
            <person name="Guo L."/>
            <person name="Liang H."/>
            <person name="Lu P."/>
            <person name="Wu Y."/>
            <person name="Zhang Z."/>
            <person name="Ro D.K."/>
            <person name="Shang Y."/>
            <person name="Huang S."/>
            <person name="Yan J."/>
        </authorList>
    </citation>
    <scope>NUCLEOTIDE SEQUENCE [LARGE SCALE GENOMIC DNA]</scope>
    <source>
        <strain evidence="1">Ta-2019</strain>
    </source>
</reference>
<sequence length="154" mass="17966">MAVSDYNHHTNMTEKEMALELVHPKNKRTQEGLPIYSDEVKVKLEKVGLLQLYELPYFGKPEYLYQWLMSCMHEDHFYFTGCKMHITPQLISKFTGLICEGESIDDDLSDKEAIKEIVTAYAYKKGSWYFDIMHIIDPVMKMAACLVTKLNDQE</sequence>
<proteinExistence type="predicted"/>
<dbReference type="Proteomes" id="UP000824469">
    <property type="component" value="Unassembled WGS sequence"/>
</dbReference>
<evidence type="ECO:0000313" key="2">
    <source>
        <dbReference type="Proteomes" id="UP000824469"/>
    </source>
</evidence>
<name>A0AA38C910_TAXCH</name>
<keyword evidence="2" id="KW-1185">Reference proteome</keyword>
<comment type="caution">
    <text evidence="1">The sequence shown here is derived from an EMBL/GenBank/DDBJ whole genome shotgun (WGS) entry which is preliminary data.</text>
</comment>
<accession>A0AA38C910</accession>